<proteinExistence type="predicted"/>
<evidence type="ECO:0000313" key="2">
    <source>
        <dbReference type="EMBL" id="RFB00305.1"/>
    </source>
</evidence>
<evidence type="ECO:0000313" key="4">
    <source>
        <dbReference type="Proteomes" id="UP000257123"/>
    </source>
</evidence>
<reference evidence="3 4" key="1">
    <citation type="submission" date="2017-07" db="EMBL/GenBank/DDBJ databases">
        <title>Draft genome sequence of aerobic hyperthermophilic archaea, Pyrobaculum aerophilum YKB31 and YKB32.</title>
        <authorList>
            <person name="Mochizuki T."/>
            <person name="Berliner A.J."/>
            <person name="Yoshida-Takashima Y."/>
            <person name="Takaki Y."/>
            <person name="Nunoura T."/>
            <person name="Takai K."/>
        </authorList>
    </citation>
    <scope>NUCLEOTIDE SEQUENCE [LARGE SCALE GENOMIC DNA]</scope>
    <source>
        <strain evidence="1 4">YKB31</strain>
        <strain evidence="2 3">YKB32</strain>
    </source>
</reference>
<dbReference type="Proteomes" id="UP000257123">
    <property type="component" value="Unassembled WGS sequence"/>
</dbReference>
<gene>
    <name evidence="1" type="ORF">CGL51_04830</name>
    <name evidence="2" type="ORF">CGL52_00070</name>
</gene>
<sequence length="104" mass="11161">MTTNRVPTLFIIGGGAEGLRRAKMCSAVHIDRYGEVNPAEVEGGIQAHVEETGLALILLDSAERIYLYPEFADLLPRLPPEKVVVVAPAGHPLCASYKCGEPCS</sequence>
<name>A0A371R0A3_9CREN</name>
<dbReference type="EMBL" id="NMUE01000011">
    <property type="protein sequence ID" value="RFA96677.1"/>
    <property type="molecule type" value="Genomic_DNA"/>
</dbReference>
<accession>A0A371R0A3</accession>
<evidence type="ECO:0000313" key="1">
    <source>
        <dbReference type="EMBL" id="RFA96677.1"/>
    </source>
</evidence>
<dbReference type="OrthoDB" id="23552at2157"/>
<dbReference type="Proteomes" id="UP000256877">
    <property type="component" value="Unassembled WGS sequence"/>
</dbReference>
<evidence type="ECO:0000313" key="3">
    <source>
        <dbReference type="Proteomes" id="UP000256877"/>
    </source>
</evidence>
<protein>
    <submittedName>
        <fullName evidence="1">Uncharacterized protein</fullName>
    </submittedName>
</protein>
<comment type="caution">
    <text evidence="1">The sequence shown here is derived from an EMBL/GenBank/DDBJ whole genome shotgun (WGS) entry which is preliminary data.</text>
</comment>
<dbReference type="EMBL" id="NMUF01000001">
    <property type="protein sequence ID" value="RFB00305.1"/>
    <property type="molecule type" value="Genomic_DNA"/>
</dbReference>
<organism evidence="1 4">
    <name type="scientific">Pyrobaculum aerophilum</name>
    <dbReference type="NCBI Taxonomy" id="13773"/>
    <lineage>
        <taxon>Archaea</taxon>
        <taxon>Thermoproteota</taxon>
        <taxon>Thermoprotei</taxon>
        <taxon>Thermoproteales</taxon>
        <taxon>Thermoproteaceae</taxon>
        <taxon>Pyrobaculum</taxon>
    </lineage>
</organism>
<dbReference type="AlphaFoldDB" id="A0A371R0A3"/>